<feature type="domain" description="Dihydroprymidine dehydrogenase" evidence="2">
    <location>
        <begin position="16"/>
        <end position="131"/>
    </location>
</feature>
<dbReference type="PRINTS" id="PR00419">
    <property type="entry name" value="ADXRDTASE"/>
</dbReference>
<gene>
    <name evidence="3" type="ORF">BU251_01725</name>
</gene>
<accession>A0A410P3F4</accession>
<evidence type="ECO:0000313" key="3">
    <source>
        <dbReference type="EMBL" id="QAT16534.1"/>
    </source>
</evidence>
<dbReference type="OrthoDB" id="9803192at2"/>
<dbReference type="NCBIfam" id="TIGR01316">
    <property type="entry name" value="gltA"/>
    <property type="match status" value="1"/>
</dbReference>
<dbReference type="Pfam" id="PF07992">
    <property type="entry name" value="Pyr_redox_2"/>
    <property type="match status" value="1"/>
</dbReference>
<dbReference type="Proteomes" id="UP000287243">
    <property type="component" value="Chromosome"/>
</dbReference>
<reference evidence="3 4" key="1">
    <citation type="submission" date="2017-01" db="EMBL/GenBank/DDBJ databases">
        <title>First insights into the biology of 'candidatus Vampirococcus archaeovorus'.</title>
        <authorList>
            <person name="Kizina J."/>
            <person name="Jordan S."/>
            <person name="Stueber K."/>
            <person name="Reinhardt R."/>
            <person name="Harder J."/>
        </authorList>
    </citation>
    <scope>NUCLEOTIDE SEQUENCE [LARGE SCALE GENOMIC DNA]</scope>
    <source>
        <strain evidence="3 4">LiM</strain>
    </source>
</reference>
<dbReference type="KEGG" id="vai:BU251_01725"/>
<dbReference type="SUPFAM" id="SSF46548">
    <property type="entry name" value="alpha-helical ferredoxin"/>
    <property type="match status" value="1"/>
</dbReference>
<dbReference type="InterPro" id="IPR009051">
    <property type="entry name" value="Helical_ferredxn"/>
</dbReference>
<dbReference type="PANTHER" id="PTHR42783">
    <property type="entry name" value="GLUTAMATE SYNTHASE [NADPH] SMALL CHAIN"/>
    <property type="match status" value="1"/>
</dbReference>
<dbReference type="RefSeq" id="WP_128699173.1">
    <property type="nucleotide sequence ID" value="NZ_CP019384.1"/>
</dbReference>
<name>A0A410P3F4_VELA1</name>
<dbReference type="AlphaFoldDB" id="A0A410P3F4"/>
<dbReference type="InterPro" id="IPR028261">
    <property type="entry name" value="DPD_II"/>
</dbReference>
<dbReference type="Pfam" id="PF14691">
    <property type="entry name" value="Fer4_20"/>
    <property type="match status" value="1"/>
</dbReference>
<sequence>MKKEPVKIKERDKLSRARDFEEVVLGFSEGEALEEASRCLQCKDPKCIAGCPVGIDIKAFIGQLTKKDYDGAYATIRQKSNFPSICGRVCPAEYQCRKACVFTKKGEPFASQQAINIHFLERFIGDHGAKKGLHLKASGGSKYKGVKVAVVGSGPAGLCCAGELARQGIKVVIFEGLHKTGGVLRYGIPPFRLPRKILDSEINSLKELGVEIHLNTIIGKAKTIDELFGEGFSAIFLGLGAGIPSFLGVPGENLCNVYSANEFLTRVNLMNAHLFPVSHTPINIGRHIVVIGGGNTAMDAARVAIRLQHLAGVPPDTTICYRRTEVEMPARRLEIEHAKEEGVKFDFLVKPEEFSGDEKGFVGKMCSSRCELGEPDSSGRRRPVVIPDSHFEVDCDLAVIAVGLGANKILTSVTPQLKTDKYGDVTVDPQTMETSIKGVFAGGDIVGGEGTVIEAMGMAKKAASAILDYLDRKSKD</sequence>
<dbReference type="InterPro" id="IPR023753">
    <property type="entry name" value="FAD/NAD-binding_dom"/>
</dbReference>
<dbReference type="Gene3D" id="1.10.1060.10">
    <property type="entry name" value="Alpha-helical ferredoxin"/>
    <property type="match status" value="1"/>
</dbReference>
<protein>
    <submittedName>
        <fullName evidence="3">Glutamate synthase (NADPH), homotetrameric</fullName>
    </submittedName>
</protein>
<dbReference type="Gene3D" id="3.50.50.60">
    <property type="entry name" value="FAD/NAD(P)-binding domain"/>
    <property type="match status" value="3"/>
</dbReference>
<dbReference type="InterPro" id="IPR006004">
    <property type="entry name" value="SudA-like"/>
</dbReference>
<feature type="domain" description="FAD/NAD(P)-binding" evidence="1">
    <location>
        <begin position="147"/>
        <end position="458"/>
    </location>
</feature>
<dbReference type="GO" id="GO:0051536">
    <property type="term" value="F:iron-sulfur cluster binding"/>
    <property type="evidence" value="ECO:0007669"/>
    <property type="project" value="InterPro"/>
</dbReference>
<dbReference type="PANTHER" id="PTHR42783:SF3">
    <property type="entry name" value="GLUTAMATE SYNTHASE [NADPH] SMALL CHAIN-RELATED"/>
    <property type="match status" value="1"/>
</dbReference>
<dbReference type="SUPFAM" id="SSF51971">
    <property type="entry name" value="Nucleotide-binding domain"/>
    <property type="match status" value="2"/>
</dbReference>
<keyword evidence="4" id="KW-1185">Reference proteome</keyword>
<dbReference type="InterPro" id="IPR036188">
    <property type="entry name" value="FAD/NAD-bd_sf"/>
</dbReference>
<evidence type="ECO:0000259" key="2">
    <source>
        <dbReference type="Pfam" id="PF14691"/>
    </source>
</evidence>
<dbReference type="EMBL" id="CP019384">
    <property type="protein sequence ID" value="QAT16534.1"/>
    <property type="molecule type" value="Genomic_DNA"/>
</dbReference>
<evidence type="ECO:0000313" key="4">
    <source>
        <dbReference type="Proteomes" id="UP000287243"/>
    </source>
</evidence>
<organism evidence="3 4">
    <name type="scientific">Velamenicoccus archaeovorus</name>
    <dbReference type="NCBI Taxonomy" id="1930593"/>
    <lineage>
        <taxon>Bacteria</taxon>
        <taxon>Pseudomonadati</taxon>
        <taxon>Candidatus Omnitrophota</taxon>
        <taxon>Candidatus Velamenicoccus</taxon>
    </lineage>
</organism>
<proteinExistence type="predicted"/>
<evidence type="ECO:0000259" key="1">
    <source>
        <dbReference type="Pfam" id="PF07992"/>
    </source>
</evidence>
<dbReference type="GO" id="GO:0016491">
    <property type="term" value="F:oxidoreductase activity"/>
    <property type="evidence" value="ECO:0007669"/>
    <property type="project" value="InterPro"/>
</dbReference>